<keyword evidence="1" id="KW-0067">ATP-binding</keyword>
<feature type="non-terminal residue" evidence="3">
    <location>
        <position position="1"/>
    </location>
</feature>
<feature type="domain" description="DNA helicase Pif1-like DEAD-box helicase" evidence="2">
    <location>
        <begin position="2"/>
        <end position="48"/>
    </location>
</feature>
<evidence type="ECO:0000259" key="2">
    <source>
        <dbReference type="Pfam" id="PF05970"/>
    </source>
</evidence>
<gene>
    <name evidence="3" type="ORF">C7212DRAFT_186186</name>
</gene>
<dbReference type="InterPro" id="IPR010285">
    <property type="entry name" value="DNA_helicase_pif1-like_DEAD"/>
</dbReference>
<evidence type="ECO:0000256" key="1">
    <source>
        <dbReference type="RuleBase" id="RU363044"/>
    </source>
</evidence>
<dbReference type="GO" id="GO:0016787">
    <property type="term" value="F:hydrolase activity"/>
    <property type="evidence" value="ECO:0007669"/>
    <property type="project" value="UniProtKB-KW"/>
</dbReference>
<dbReference type="Proteomes" id="UP000246991">
    <property type="component" value="Unassembled WGS sequence"/>
</dbReference>
<dbReference type="GO" id="GO:0005524">
    <property type="term" value="F:ATP binding"/>
    <property type="evidence" value="ECO:0007669"/>
    <property type="project" value="UniProtKB-KW"/>
</dbReference>
<accession>A0A317SRH0</accession>
<dbReference type="GO" id="GO:0043139">
    <property type="term" value="F:5'-3' DNA helicase activity"/>
    <property type="evidence" value="ECO:0007669"/>
    <property type="project" value="UniProtKB-EC"/>
</dbReference>
<keyword evidence="1" id="KW-0233">DNA recombination</keyword>
<dbReference type="EC" id="5.6.2.3" evidence="1"/>
<dbReference type="Pfam" id="PF05970">
    <property type="entry name" value="PIF1"/>
    <property type="match status" value="1"/>
</dbReference>
<keyword evidence="1" id="KW-0378">Hydrolase</keyword>
<comment type="caution">
    <text evidence="3">The sequence shown here is derived from an EMBL/GenBank/DDBJ whole genome shotgun (WGS) entry which is preliminary data.</text>
</comment>
<name>A0A317SRH0_9PEZI</name>
<proteinExistence type="inferred from homology"/>
<sequence length="50" mass="5600">SAQRHAFQAVLMSVEMGTRDIFFLDRPGGAGKTFIENIILAQIRSEYENA</sequence>
<keyword evidence="1" id="KW-0547">Nucleotide-binding</keyword>
<keyword evidence="1" id="KW-0347">Helicase</keyword>
<dbReference type="OrthoDB" id="3366231at2759"/>
<evidence type="ECO:0000313" key="4">
    <source>
        <dbReference type="Proteomes" id="UP000246991"/>
    </source>
</evidence>
<dbReference type="AlphaFoldDB" id="A0A317SRH0"/>
<protein>
    <recommendedName>
        <fullName evidence="1">ATP-dependent DNA helicase</fullName>
        <ecNumber evidence="1">5.6.2.3</ecNumber>
    </recommendedName>
</protein>
<comment type="catalytic activity">
    <reaction evidence="1">
        <text>ATP + H2O = ADP + phosphate + H(+)</text>
        <dbReference type="Rhea" id="RHEA:13065"/>
        <dbReference type="ChEBI" id="CHEBI:15377"/>
        <dbReference type="ChEBI" id="CHEBI:15378"/>
        <dbReference type="ChEBI" id="CHEBI:30616"/>
        <dbReference type="ChEBI" id="CHEBI:43474"/>
        <dbReference type="ChEBI" id="CHEBI:456216"/>
        <dbReference type="EC" id="5.6.2.3"/>
    </reaction>
</comment>
<comment type="cofactor">
    <cofactor evidence="1">
        <name>Mg(2+)</name>
        <dbReference type="ChEBI" id="CHEBI:18420"/>
    </cofactor>
</comment>
<dbReference type="EMBL" id="PYWC01000034">
    <property type="protein sequence ID" value="PWW76390.1"/>
    <property type="molecule type" value="Genomic_DNA"/>
</dbReference>
<comment type="similarity">
    <text evidence="1">Belongs to the helicase family.</text>
</comment>
<keyword evidence="1" id="KW-0234">DNA repair</keyword>
<reference evidence="3 4" key="1">
    <citation type="submission" date="2018-03" db="EMBL/GenBank/DDBJ databases">
        <title>Genomes of Pezizomycetes fungi and the evolution of truffles.</title>
        <authorList>
            <person name="Murat C."/>
            <person name="Payen T."/>
            <person name="Noel B."/>
            <person name="Kuo A."/>
            <person name="Martin F.M."/>
        </authorList>
    </citation>
    <scope>NUCLEOTIDE SEQUENCE [LARGE SCALE GENOMIC DNA]</scope>
    <source>
        <strain evidence="3">091103-1</strain>
    </source>
</reference>
<keyword evidence="1" id="KW-0227">DNA damage</keyword>
<dbReference type="GO" id="GO:0006310">
    <property type="term" value="P:DNA recombination"/>
    <property type="evidence" value="ECO:0007669"/>
    <property type="project" value="UniProtKB-KW"/>
</dbReference>
<dbReference type="GO" id="GO:0006281">
    <property type="term" value="P:DNA repair"/>
    <property type="evidence" value="ECO:0007669"/>
    <property type="project" value="UniProtKB-KW"/>
</dbReference>
<dbReference type="GO" id="GO:0000723">
    <property type="term" value="P:telomere maintenance"/>
    <property type="evidence" value="ECO:0007669"/>
    <property type="project" value="InterPro"/>
</dbReference>
<evidence type="ECO:0000313" key="3">
    <source>
        <dbReference type="EMBL" id="PWW76390.1"/>
    </source>
</evidence>
<organism evidence="3 4">
    <name type="scientific">Tuber magnatum</name>
    <name type="common">white Piedmont truffle</name>
    <dbReference type="NCBI Taxonomy" id="42249"/>
    <lineage>
        <taxon>Eukaryota</taxon>
        <taxon>Fungi</taxon>
        <taxon>Dikarya</taxon>
        <taxon>Ascomycota</taxon>
        <taxon>Pezizomycotina</taxon>
        <taxon>Pezizomycetes</taxon>
        <taxon>Pezizales</taxon>
        <taxon>Tuberaceae</taxon>
        <taxon>Tuber</taxon>
    </lineage>
</organism>
<keyword evidence="4" id="KW-1185">Reference proteome</keyword>